<organism evidence="12 13">
    <name type="scientific">Spirulina subsalsa FACHB-351</name>
    <dbReference type="NCBI Taxonomy" id="234711"/>
    <lineage>
        <taxon>Bacteria</taxon>
        <taxon>Bacillati</taxon>
        <taxon>Cyanobacteriota</taxon>
        <taxon>Cyanophyceae</taxon>
        <taxon>Spirulinales</taxon>
        <taxon>Spirulinaceae</taxon>
        <taxon>Spirulina</taxon>
    </lineage>
</organism>
<comment type="caution">
    <text evidence="12">The sequence shown here is derived from an EMBL/GenBank/DDBJ whole genome shotgun (WGS) entry which is preliminary data.</text>
</comment>
<keyword evidence="6" id="KW-0560">Oxidoreductase</keyword>
<feature type="transmembrane region" description="Helical" evidence="10">
    <location>
        <begin position="105"/>
        <end position="125"/>
    </location>
</feature>
<keyword evidence="4" id="KW-0874">Quinone</keyword>
<keyword evidence="7 10" id="KW-0472">Membrane</keyword>
<evidence type="ECO:0000256" key="3">
    <source>
        <dbReference type="ARBA" id="ARBA00022692"/>
    </source>
</evidence>
<dbReference type="Pfam" id="PF07884">
    <property type="entry name" value="VKOR"/>
    <property type="match status" value="1"/>
</dbReference>
<dbReference type="InterPro" id="IPR038354">
    <property type="entry name" value="VKOR_sf"/>
</dbReference>
<keyword evidence="5 10" id="KW-1133">Transmembrane helix</keyword>
<evidence type="ECO:0000313" key="12">
    <source>
        <dbReference type="EMBL" id="MCW6038435.1"/>
    </source>
</evidence>
<evidence type="ECO:0000313" key="13">
    <source>
        <dbReference type="Proteomes" id="UP001526426"/>
    </source>
</evidence>
<evidence type="ECO:0000256" key="1">
    <source>
        <dbReference type="ARBA" id="ARBA00004141"/>
    </source>
</evidence>
<dbReference type="SMART" id="SM00756">
    <property type="entry name" value="VKc"/>
    <property type="match status" value="1"/>
</dbReference>
<name>A0ABT3LA96_9CYAN</name>
<dbReference type="CDD" id="cd12916">
    <property type="entry name" value="VKOR_1"/>
    <property type="match status" value="1"/>
</dbReference>
<keyword evidence="3 10" id="KW-0812">Transmembrane</keyword>
<keyword evidence="9" id="KW-0676">Redox-active center</keyword>
<evidence type="ECO:0000256" key="6">
    <source>
        <dbReference type="ARBA" id="ARBA00023002"/>
    </source>
</evidence>
<dbReference type="Proteomes" id="UP001526426">
    <property type="component" value="Unassembled WGS sequence"/>
</dbReference>
<sequence length="321" mass="34464">MVFKSWIRPVIGAIAFLGMTLTGYLTWAKFTGQAVSCLVGSPEAASSCQTALDSSYGTLLGVPLTMIGLCAYALMGGLALSPYIIDPVENKSLRAGFEQVTGQGLLVGAIAMTSFSAYLVSILVFELKTFCLYCTISALCSLSFLVLTLGGRSWQNLGRIVLNGLLAAVIIWMGAGFLYAQTPPPITDGRTPIPKLTTLPEPGIGWSVTTSSGAAEIALAEHLTAQGVKMYGAYWCPHCAEQKLLFGKEAFAKIDYVECASQGKNGNPELCREVGIESFPTWQIGDRLISGIRFPEQLAQESGYQGLMEFQYTIPGLYGRF</sequence>
<dbReference type="InterPro" id="IPR012932">
    <property type="entry name" value="VKOR"/>
</dbReference>
<protein>
    <submittedName>
        <fullName evidence="12">Vitamin K epoxide reductase family protein</fullName>
    </submittedName>
</protein>
<dbReference type="Gene3D" id="3.40.30.10">
    <property type="entry name" value="Glutaredoxin"/>
    <property type="match status" value="1"/>
</dbReference>
<evidence type="ECO:0000259" key="11">
    <source>
        <dbReference type="SMART" id="SM00756"/>
    </source>
</evidence>
<dbReference type="InterPro" id="IPR044698">
    <property type="entry name" value="VKOR/LTO1"/>
</dbReference>
<feature type="transmembrane region" description="Helical" evidence="10">
    <location>
        <begin position="6"/>
        <end position="27"/>
    </location>
</feature>
<dbReference type="Gene3D" id="1.20.1440.130">
    <property type="entry name" value="VKOR domain"/>
    <property type="match status" value="1"/>
</dbReference>
<evidence type="ECO:0000256" key="7">
    <source>
        <dbReference type="ARBA" id="ARBA00023136"/>
    </source>
</evidence>
<gene>
    <name evidence="12" type="ORF">K4A83_19465</name>
</gene>
<keyword evidence="8" id="KW-1015">Disulfide bond</keyword>
<dbReference type="RefSeq" id="WP_265266343.1">
    <property type="nucleotide sequence ID" value="NZ_JAIHOM010000136.1"/>
</dbReference>
<feature type="transmembrane region" description="Helical" evidence="10">
    <location>
        <begin position="132"/>
        <end position="154"/>
    </location>
</feature>
<feature type="transmembrane region" description="Helical" evidence="10">
    <location>
        <begin position="59"/>
        <end position="85"/>
    </location>
</feature>
<dbReference type="EMBL" id="JAIHOM010000136">
    <property type="protein sequence ID" value="MCW6038435.1"/>
    <property type="molecule type" value="Genomic_DNA"/>
</dbReference>
<evidence type="ECO:0000256" key="2">
    <source>
        <dbReference type="ARBA" id="ARBA00006214"/>
    </source>
</evidence>
<dbReference type="SUPFAM" id="SSF52833">
    <property type="entry name" value="Thioredoxin-like"/>
    <property type="match status" value="1"/>
</dbReference>
<evidence type="ECO:0000256" key="9">
    <source>
        <dbReference type="ARBA" id="ARBA00023284"/>
    </source>
</evidence>
<evidence type="ECO:0000256" key="8">
    <source>
        <dbReference type="ARBA" id="ARBA00023157"/>
    </source>
</evidence>
<evidence type="ECO:0000256" key="10">
    <source>
        <dbReference type="SAM" id="Phobius"/>
    </source>
</evidence>
<evidence type="ECO:0000256" key="4">
    <source>
        <dbReference type="ARBA" id="ARBA00022719"/>
    </source>
</evidence>
<reference evidence="12 13" key="1">
    <citation type="submission" date="2021-08" db="EMBL/GenBank/DDBJ databases">
        <title>Draft genome sequence of Spirulina subsalsa with high tolerance to salinity and hype-accumulation of phycocyanin.</title>
        <authorList>
            <person name="Pei H."/>
            <person name="Jiang L."/>
        </authorList>
    </citation>
    <scope>NUCLEOTIDE SEQUENCE [LARGE SCALE GENOMIC DNA]</scope>
    <source>
        <strain evidence="12 13">FACHB-351</strain>
    </source>
</reference>
<dbReference type="InterPro" id="IPR036249">
    <property type="entry name" value="Thioredoxin-like_sf"/>
</dbReference>
<proteinExistence type="inferred from homology"/>
<accession>A0ABT3LA96</accession>
<evidence type="ECO:0000256" key="5">
    <source>
        <dbReference type="ARBA" id="ARBA00022989"/>
    </source>
</evidence>
<feature type="domain" description="Vitamin K epoxide reductase" evidence="11">
    <location>
        <begin position="4"/>
        <end position="152"/>
    </location>
</feature>
<keyword evidence="13" id="KW-1185">Reference proteome</keyword>
<comment type="subcellular location">
    <subcellularLocation>
        <location evidence="1">Membrane</location>
        <topology evidence="1">Multi-pass membrane protein</topology>
    </subcellularLocation>
</comment>
<dbReference type="PANTHER" id="PTHR34573">
    <property type="entry name" value="VKC DOMAIN-CONTAINING PROTEIN"/>
    <property type="match status" value="1"/>
</dbReference>
<comment type="similarity">
    <text evidence="2">Belongs to the VKOR family.</text>
</comment>
<feature type="transmembrane region" description="Helical" evidence="10">
    <location>
        <begin position="160"/>
        <end position="180"/>
    </location>
</feature>
<dbReference type="PANTHER" id="PTHR34573:SF1">
    <property type="entry name" value="VITAMIN K EPOXIDE REDUCTASE DOMAIN-CONTAINING PROTEIN"/>
    <property type="match status" value="1"/>
</dbReference>